<dbReference type="InterPro" id="IPR015424">
    <property type="entry name" value="PyrdxlP-dep_Trfase"/>
</dbReference>
<dbReference type="GO" id="GO:0008483">
    <property type="term" value="F:transaminase activity"/>
    <property type="evidence" value="ECO:0007669"/>
    <property type="project" value="UniProtKB-KW"/>
</dbReference>
<dbReference type="Gene3D" id="3.40.640.10">
    <property type="entry name" value="Type I PLP-dependent aspartate aminotransferase-like (Major domain)"/>
    <property type="match status" value="1"/>
</dbReference>
<keyword evidence="3" id="KW-0808">Transferase</keyword>
<dbReference type="Proteomes" id="UP000252023">
    <property type="component" value="Chromosome"/>
</dbReference>
<dbReference type="SUPFAM" id="SSF53383">
    <property type="entry name" value="PLP-dependent transferases"/>
    <property type="match status" value="1"/>
</dbReference>
<dbReference type="Pfam" id="PF00266">
    <property type="entry name" value="Aminotran_5"/>
    <property type="match status" value="1"/>
</dbReference>
<name>A0A344PMJ0_9RHOB</name>
<accession>A0A344PMJ0</accession>
<keyword evidence="3" id="KW-0032">Aminotransferase</keyword>
<feature type="domain" description="Aminotransferase class V" evidence="2">
    <location>
        <begin position="23"/>
        <end position="395"/>
    </location>
</feature>
<evidence type="ECO:0000256" key="1">
    <source>
        <dbReference type="ARBA" id="ARBA00022898"/>
    </source>
</evidence>
<dbReference type="InterPro" id="IPR000192">
    <property type="entry name" value="Aminotrans_V_dom"/>
</dbReference>
<dbReference type="OrthoDB" id="7592443at2"/>
<evidence type="ECO:0000259" key="2">
    <source>
        <dbReference type="Pfam" id="PF00266"/>
    </source>
</evidence>
<dbReference type="PANTHER" id="PTHR43586:SF21">
    <property type="entry name" value="PYRIDOXAL PHOSPHATE (PLP)-DEPENDENT ASPARTATE AMINOTRANSFERASE SUPERFAMILY"/>
    <property type="match status" value="1"/>
</dbReference>
<dbReference type="InterPro" id="IPR015421">
    <property type="entry name" value="PyrdxlP-dep_Trfase_major"/>
</dbReference>
<dbReference type="Gene3D" id="3.90.1150.10">
    <property type="entry name" value="Aspartate Aminotransferase, domain 1"/>
    <property type="match status" value="1"/>
</dbReference>
<keyword evidence="1" id="KW-0663">Pyridoxal phosphate</keyword>
<keyword evidence="4" id="KW-1185">Reference proteome</keyword>
<evidence type="ECO:0000313" key="3">
    <source>
        <dbReference type="EMBL" id="AXC50595.1"/>
    </source>
</evidence>
<dbReference type="EMBL" id="CP030918">
    <property type="protein sequence ID" value="AXC50595.1"/>
    <property type="molecule type" value="Genomic_DNA"/>
</dbReference>
<organism evidence="3 4">
    <name type="scientific">Paracoccus suum</name>
    <dbReference type="NCBI Taxonomy" id="2259340"/>
    <lineage>
        <taxon>Bacteria</taxon>
        <taxon>Pseudomonadati</taxon>
        <taxon>Pseudomonadota</taxon>
        <taxon>Alphaproteobacteria</taxon>
        <taxon>Rhodobacterales</taxon>
        <taxon>Paracoccaceae</taxon>
        <taxon>Paracoccus</taxon>
    </lineage>
</organism>
<sequence length="405" mass="44130">MQSLDLDAVRAEFPGLSRGWTLMDNAGGSQILRGVVARMTEFLFERNVQIGGTYAVSQAAADALAQGRYALAEIMNAARPEEIVFGPSTTVLLQNLARAMRHTFAPGDEIIVHMGDHESNIGPWMGLEEFGVTIRRWQPAADGTPLDMDALDALLSERTRLVAVTHASNILGWVNDVAEVGRRVHAAGARMVVDGVAYAAHRAIDVQALGADFYVFSLYKTYGPHYAAMYGRYDLLEELETLSHYFYGRDRVPGKLEPGNPSYECAYSAVAIRDYLAGIGGAPGRAGIVAGFDAIRRHEDGLTGRLLDWAASRNDVHVIGPTSNPDSRRLPTLALRVSGKDSDALCRIMDQDRIAVRHGDFHSRRLVETLGETGHGGLLRLSLVHYNTPQEVEAFIAGMSKAIEG</sequence>
<dbReference type="RefSeq" id="WP_114076912.1">
    <property type="nucleotide sequence ID" value="NZ_CP030918.1"/>
</dbReference>
<gene>
    <name evidence="3" type="ORF">DRW48_13675</name>
</gene>
<protein>
    <submittedName>
        <fullName evidence="3">Aminotransferase class V-fold PLP-dependent enzyme</fullName>
    </submittedName>
</protein>
<evidence type="ECO:0000313" key="4">
    <source>
        <dbReference type="Proteomes" id="UP000252023"/>
    </source>
</evidence>
<reference evidence="4" key="1">
    <citation type="submission" date="2018-07" db="EMBL/GenBank/DDBJ databases">
        <title>Genome sequencing of Paracoccus sp. SC2-6.</title>
        <authorList>
            <person name="Heo J."/>
            <person name="Kim S.-J."/>
            <person name="Kwon S.-W."/>
        </authorList>
    </citation>
    <scope>NUCLEOTIDE SEQUENCE [LARGE SCALE GENOMIC DNA]</scope>
    <source>
        <strain evidence="4">SC2-6</strain>
    </source>
</reference>
<dbReference type="InterPro" id="IPR015422">
    <property type="entry name" value="PyrdxlP-dep_Trfase_small"/>
</dbReference>
<dbReference type="KEGG" id="pars:DRW48_13675"/>
<proteinExistence type="predicted"/>
<dbReference type="PANTHER" id="PTHR43586">
    <property type="entry name" value="CYSTEINE DESULFURASE"/>
    <property type="match status" value="1"/>
</dbReference>
<dbReference type="AlphaFoldDB" id="A0A344PMJ0"/>